<dbReference type="AlphaFoldDB" id="A0A0D5Y1Z8"/>
<evidence type="ECO:0000256" key="6">
    <source>
        <dbReference type="ARBA" id="ARBA00022490"/>
    </source>
</evidence>
<dbReference type="NCBIfam" id="NF003543">
    <property type="entry name" value="PRK05198.1"/>
    <property type="match status" value="1"/>
</dbReference>
<comment type="similarity">
    <text evidence="4">Belongs to the KdsA family.</text>
</comment>
<protein>
    <recommendedName>
        <fullName evidence="5">3-deoxy-8-phosphooctulonate synthase</fullName>
        <ecNumber evidence="5">2.5.1.55</ecNumber>
    </recommendedName>
</protein>
<keyword evidence="8" id="KW-0448">Lipopolysaccharide biosynthesis</keyword>
<dbReference type="SUPFAM" id="SSF51569">
    <property type="entry name" value="Aldolase"/>
    <property type="match status" value="1"/>
</dbReference>
<proteinExistence type="inferred from homology"/>
<organism evidence="11 12">
    <name type="scientific">Pseudomonas chlororaphis</name>
    <dbReference type="NCBI Taxonomy" id="587753"/>
    <lineage>
        <taxon>Bacteria</taxon>
        <taxon>Pseudomonadati</taxon>
        <taxon>Pseudomonadota</taxon>
        <taxon>Gammaproteobacteria</taxon>
        <taxon>Pseudomonadales</taxon>
        <taxon>Pseudomonadaceae</taxon>
        <taxon>Pseudomonas</taxon>
    </lineage>
</organism>
<dbReference type="InterPro" id="IPR006218">
    <property type="entry name" value="DAHP1/KDSA"/>
</dbReference>
<name>A0A0D5Y1Z8_9PSED</name>
<feature type="domain" description="DAHP synthetase I/KDSA" evidence="10">
    <location>
        <begin position="19"/>
        <end position="273"/>
    </location>
</feature>
<sequence length="282" mass="30896">MSYEVLHKLFPERRQGVRENELFIFAGPCVVENESVTFRIAEELAHIRQACDIDIVFKASFVKANRTSRDSFTGLALDQALSILQAVKTRFGLKILSDVHEYTNLDEIADVVDVLQTPAFLVRQTEFLRRVAAAGKPINIKKGQFLSPTEMISAVDKILSFGNSDLLVCERGSSFGYNYLVNDFRGMQQLMQRAQPLVFDATHSVQRPGALGDSSGGDAKYAPGLAKAAVAAGVDGIFMETHPDPAAALSDGPNMIPLALVKRLLGELKELHQVVKGQSAYL</sequence>
<dbReference type="KEGG" id="pcz:PCL1606_35660"/>
<dbReference type="NCBIfam" id="TIGR01362">
    <property type="entry name" value="KDO8P_synth"/>
    <property type="match status" value="1"/>
</dbReference>
<dbReference type="PANTHER" id="PTHR21057">
    <property type="entry name" value="PHOSPHO-2-DEHYDRO-3-DEOXYHEPTONATE ALDOLASE"/>
    <property type="match status" value="1"/>
</dbReference>
<evidence type="ECO:0000313" key="12">
    <source>
        <dbReference type="Proteomes" id="UP000032748"/>
    </source>
</evidence>
<evidence type="ECO:0000313" key="11">
    <source>
        <dbReference type="EMBL" id="AKA25017.1"/>
    </source>
</evidence>
<evidence type="ECO:0000256" key="3">
    <source>
        <dbReference type="ARBA" id="ARBA00004845"/>
    </source>
</evidence>
<evidence type="ECO:0000256" key="4">
    <source>
        <dbReference type="ARBA" id="ARBA00010499"/>
    </source>
</evidence>
<dbReference type="Gene3D" id="3.20.20.70">
    <property type="entry name" value="Aldolase class I"/>
    <property type="match status" value="1"/>
</dbReference>
<evidence type="ECO:0000256" key="5">
    <source>
        <dbReference type="ARBA" id="ARBA00012693"/>
    </source>
</evidence>
<dbReference type="GO" id="GO:0005737">
    <property type="term" value="C:cytoplasm"/>
    <property type="evidence" value="ECO:0007669"/>
    <property type="project" value="UniProtKB-SubCell"/>
</dbReference>
<evidence type="ECO:0000256" key="8">
    <source>
        <dbReference type="ARBA" id="ARBA00022985"/>
    </source>
</evidence>
<dbReference type="EC" id="2.5.1.55" evidence="5"/>
<comment type="pathway">
    <text evidence="2">Bacterial outer membrane biogenesis; lipopolysaccharide biosynthesis.</text>
</comment>
<evidence type="ECO:0000256" key="7">
    <source>
        <dbReference type="ARBA" id="ARBA00022679"/>
    </source>
</evidence>
<comment type="pathway">
    <text evidence="3">Carbohydrate biosynthesis; 3-deoxy-D-manno-octulosonate biosynthesis; 3-deoxy-D-manno-octulosonate from D-ribulose 5-phosphate: step 2/3.</text>
</comment>
<dbReference type="Proteomes" id="UP000032748">
    <property type="component" value="Chromosome"/>
</dbReference>
<dbReference type="PATRIC" id="fig|587753.10.peg.3554"/>
<dbReference type="GO" id="GO:0008676">
    <property type="term" value="F:3-deoxy-8-phosphooctulonate synthase activity"/>
    <property type="evidence" value="ECO:0007669"/>
    <property type="project" value="UniProtKB-EC"/>
</dbReference>
<dbReference type="UniPathway" id="UPA00030"/>
<dbReference type="UniPathway" id="UPA00357">
    <property type="reaction ID" value="UER00474"/>
</dbReference>
<keyword evidence="6" id="KW-0963">Cytoplasm</keyword>
<evidence type="ECO:0000256" key="2">
    <source>
        <dbReference type="ARBA" id="ARBA00004756"/>
    </source>
</evidence>
<keyword evidence="7 11" id="KW-0808">Transferase</keyword>
<dbReference type="EMBL" id="CP011110">
    <property type="protein sequence ID" value="AKA25017.1"/>
    <property type="molecule type" value="Genomic_DNA"/>
</dbReference>
<accession>A0A0D5Y1Z8</accession>
<gene>
    <name evidence="11" type="ORF">PCL1606_35660</name>
</gene>
<evidence type="ECO:0000256" key="1">
    <source>
        <dbReference type="ARBA" id="ARBA00004496"/>
    </source>
</evidence>
<reference evidence="11 12" key="1">
    <citation type="journal article" date="2015" name="Mol. Plant Microbe Interact.">
        <title>Comparative Genomic Analysis of Pseudomonas chlororaphis PCL1606 Reveals New Insight into Antifungal Compounds Involved in Biocontrol.</title>
        <authorList>
            <person name="Calderon C.E."/>
            <person name="Ramos C."/>
            <person name="de Vicente A."/>
            <person name="Cazorla F.M."/>
        </authorList>
    </citation>
    <scope>NUCLEOTIDE SEQUENCE [LARGE SCALE GENOMIC DNA]</scope>
    <source>
        <strain evidence="11 12">PCL1606</strain>
    </source>
</reference>
<comment type="catalytic activity">
    <reaction evidence="9">
        <text>D-arabinose 5-phosphate + phosphoenolpyruvate + H2O = 3-deoxy-alpha-D-manno-2-octulosonate-8-phosphate + phosphate</text>
        <dbReference type="Rhea" id="RHEA:14053"/>
        <dbReference type="ChEBI" id="CHEBI:15377"/>
        <dbReference type="ChEBI" id="CHEBI:43474"/>
        <dbReference type="ChEBI" id="CHEBI:57693"/>
        <dbReference type="ChEBI" id="CHEBI:58702"/>
        <dbReference type="ChEBI" id="CHEBI:85985"/>
        <dbReference type="EC" id="2.5.1.55"/>
    </reaction>
</comment>
<comment type="subcellular location">
    <subcellularLocation>
        <location evidence="1">Cytoplasm</location>
    </subcellularLocation>
</comment>
<dbReference type="Pfam" id="PF00793">
    <property type="entry name" value="DAHP_synth_1"/>
    <property type="match status" value="1"/>
</dbReference>
<dbReference type="InterPro" id="IPR006269">
    <property type="entry name" value="KDO8P_synthase"/>
</dbReference>
<dbReference type="OrthoDB" id="9776934at2"/>
<evidence type="ECO:0000259" key="10">
    <source>
        <dbReference type="Pfam" id="PF00793"/>
    </source>
</evidence>
<evidence type="ECO:0000256" key="9">
    <source>
        <dbReference type="ARBA" id="ARBA00049112"/>
    </source>
</evidence>
<dbReference type="GO" id="GO:0009103">
    <property type="term" value="P:lipopolysaccharide biosynthetic process"/>
    <property type="evidence" value="ECO:0007669"/>
    <property type="project" value="UniProtKB-UniPathway"/>
</dbReference>
<dbReference type="InterPro" id="IPR013785">
    <property type="entry name" value="Aldolase_TIM"/>
</dbReference>